<evidence type="ECO:0000256" key="1">
    <source>
        <dbReference type="SAM" id="SignalP"/>
    </source>
</evidence>
<feature type="signal peptide" evidence="1">
    <location>
        <begin position="1"/>
        <end position="23"/>
    </location>
</feature>
<proteinExistence type="predicted"/>
<evidence type="ECO:0000313" key="2">
    <source>
        <dbReference type="EMBL" id="CCC94172.1"/>
    </source>
</evidence>
<dbReference type="VEuPathDB" id="TriTrypDB:TcIL3000_10_9500"/>
<organism evidence="2">
    <name type="scientific">Trypanosoma congolense (strain IL3000)</name>
    <dbReference type="NCBI Taxonomy" id="1068625"/>
    <lineage>
        <taxon>Eukaryota</taxon>
        <taxon>Discoba</taxon>
        <taxon>Euglenozoa</taxon>
        <taxon>Kinetoplastea</taxon>
        <taxon>Metakinetoplastina</taxon>
        <taxon>Trypanosomatida</taxon>
        <taxon>Trypanosomatidae</taxon>
        <taxon>Trypanosoma</taxon>
        <taxon>Nannomonas</taxon>
    </lineage>
</organism>
<feature type="chain" id="PRO_5003410806" evidence="1">
    <location>
        <begin position="24"/>
        <end position="157"/>
    </location>
</feature>
<dbReference type="EMBL" id="HE575323">
    <property type="protein sequence ID" value="CCC94172.1"/>
    <property type="molecule type" value="Genomic_DNA"/>
</dbReference>
<gene>
    <name evidence="2" type="ORF">TCIL3000_10_9500</name>
</gene>
<name>G0UXQ5_TRYCI</name>
<reference evidence="2" key="1">
    <citation type="journal article" date="2012" name="Proc. Natl. Acad. Sci. U.S.A.">
        <title>Antigenic diversity is generated by distinct evolutionary mechanisms in African trypanosome species.</title>
        <authorList>
            <person name="Jackson A.P."/>
            <person name="Berry A."/>
            <person name="Aslett M."/>
            <person name="Allison H.C."/>
            <person name="Burton P."/>
            <person name="Vavrova-Anderson J."/>
            <person name="Brown R."/>
            <person name="Browne H."/>
            <person name="Corton N."/>
            <person name="Hauser H."/>
            <person name="Gamble J."/>
            <person name="Gilderthorp R."/>
            <person name="Marcello L."/>
            <person name="McQuillan J."/>
            <person name="Otto T.D."/>
            <person name="Quail M.A."/>
            <person name="Sanders M.J."/>
            <person name="van Tonder A."/>
            <person name="Ginger M.L."/>
            <person name="Field M.C."/>
            <person name="Barry J.D."/>
            <person name="Hertz-Fowler C."/>
            <person name="Berriman M."/>
        </authorList>
    </citation>
    <scope>NUCLEOTIDE SEQUENCE</scope>
    <source>
        <strain evidence="2">IL3000</strain>
    </source>
</reference>
<dbReference type="AlphaFoldDB" id="G0UXQ5"/>
<accession>G0UXQ5</accession>
<sequence length="157" mass="17400">MRNSCRKYFLLLLNILQSPVVRTGLSSLPCQKGGHLPMNFSFACISKSCGICCLSACLRSSKSIAGFDMGCTAYIPLASGQPCSNVVSSFSTLPSCLFRTRGSNTRFLHHMGFLRCHAFLHFSVASFSLVNSRFCTPHMFVKALFHTFSAYFEQLGW</sequence>
<protein>
    <submittedName>
        <fullName evidence="2">Uncharacterized protein TCIL3000_10_9500</fullName>
    </submittedName>
</protein>
<keyword evidence="1" id="KW-0732">Signal</keyword>